<dbReference type="InterPro" id="IPR036724">
    <property type="entry name" value="Cobalamin-bd_sf"/>
</dbReference>
<feature type="domain" description="HTH merR-type" evidence="4">
    <location>
        <begin position="1"/>
        <end position="72"/>
    </location>
</feature>
<dbReference type="InterPro" id="IPR036594">
    <property type="entry name" value="Meth_synthase_dom"/>
</dbReference>
<name>A0ABT8KW45_9BACT</name>
<dbReference type="Gene3D" id="3.40.50.280">
    <property type="entry name" value="Cobalamin-binding domain"/>
    <property type="match status" value="1"/>
</dbReference>
<dbReference type="InterPro" id="IPR009061">
    <property type="entry name" value="DNA-bd_dom_put_sf"/>
</dbReference>
<organism evidence="5 6">
    <name type="scientific">Splendidivirga corallicola</name>
    <dbReference type="NCBI Taxonomy" id="3051826"/>
    <lineage>
        <taxon>Bacteria</taxon>
        <taxon>Pseudomonadati</taxon>
        <taxon>Bacteroidota</taxon>
        <taxon>Cytophagia</taxon>
        <taxon>Cytophagales</taxon>
        <taxon>Splendidivirgaceae</taxon>
        <taxon>Splendidivirga</taxon>
    </lineage>
</organism>
<evidence type="ECO:0000313" key="5">
    <source>
        <dbReference type="EMBL" id="MDN5205012.1"/>
    </source>
</evidence>
<protein>
    <submittedName>
        <fullName evidence="5">MerR family transcriptional regulator</fullName>
    </submittedName>
</protein>
<proteinExistence type="predicted"/>
<keyword evidence="3" id="KW-0804">Transcription</keyword>
<dbReference type="CDD" id="cd01104">
    <property type="entry name" value="HTH_MlrA-CarA"/>
    <property type="match status" value="1"/>
</dbReference>
<dbReference type="Pfam" id="PF13411">
    <property type="entry name" value="MerR_1"/>
    <property type="match status" value="1"/>
</dbReference>
<evidence type="ECO:0000256" key="1">
    <source>
        <dbReference type="ARBA" id="ARBA00023015"/>
    </source>
</evidence>
<dbReference type="SMART" id="SM00422">
    <property type="entry name" value="HTH_MERR"/>
    <property type="match status" value="1"/>
</dbReference>
<dbReference type="PROSITE" id="PS50937">
    <property type="entry name" value="HTH_MERR_2"/>
    <property type="match status" value="1"/>
</dbReference>
<dbReference type="InterPro" id="IPR000551">
    <property type="entry name" value="MerR-type_HTH_dom"/>
</dbReference>
<dbReference type="Proteomes" id="UP001172082">
    <property type="component" value="Unassembled WGS sequence"/>
</dbReference>
<dbReference type="Pfam" id="PF02607">
    <property type="entry name" value="B12-binding_2"/>
    <property type="match status" value="1"/>
</dbReference>
<gene>
    <name evidence="5" type="ORF">QQ008_26720</name>
</gene>
<accession>A0ABT8KW45</accession>
<evidence type="ECO:0000256" key="2">
    <source>
        <dbReference type="ARBA" id="ARBA00023125"/>
    </source>
</evidence>
<keyword evidence="1" id="KW-0805">Transcription regulation</keyword>
<keyword evidence="6" id="KW-1185">Reference proteome</keyword>
<dbReference type="Gene3D" id="1.10.1660.10">
    <property type="match status" value="1"/>
</dbReference>
<evidence type="ECO:0000256" key="3">
    <source>
        <dbReference type="ARBA" id="ARBA00023163"/>
    </source>
</evidence>
<evidence type="ECO:0000313" key="6">
    <source>
        <dbReference type="Proteomes" id="UP001172082"/>
    </source>
</evidence>
<dbReference type="PANTHER" id="PTHR30204">
    <property type="entry name" value="REDOX-CYCLING DRUG-SENSING TRANSCRIPTIONAL ACTIVATOR SOXR"/>
    <property type="match status" value="1"/>
</dbReference>
<sequence length="294" mass="33622">MGQYSIKELEKLSGIKAHTIRIWEKRHGIIAPRRTSTNIRFYDDNDLKKILKVTILNNHGFKISSIAQLSREELNEKVIQLSTSVSKTDIHIDRMIMAMVDLDEASFEKLLGELTMKMGFENMVTNVIYPFLHKIGILWQTGNINPAQEHFMSNLIRQKIIVAIDAIPLPSKESRAPLFLVFLPEGEMHEIGLLFYHYILRKNNFRTVYLGQSVPYNDLLEVTKVHDPAFLLTVFTSSVPDEKLEGLISRLSKDFKEKTIVLSGSQITRLSKGLPSNCRKISSAQDLKYFISSL</sequence>
<comment type="caution">
    <text evidence="5">The sequence shown here is derived from an EMBL/GenBank/DDBJ whole genome shotgun (WGS) entry which is preliminary data.</text>
</comment>
<dbReference type="EMBL" id="JAUJEA010000014">
    <property type="protein sequence ID" value="MDN5205012.1"/>
    <property type="molecule type" value="Genomic_DNA"/>
</dbReference>
<dbReference type="RefSeq" id="WP_346755036.1">
    <property type="nucleotide sequence ID" value="NZ_JAUJEA010000014.1"/>
</dbReference>
<dbReference type="InterPro" id="IPR047057">
    <property type="entry name" value="MerR_fam"/>
</dbReference>
<evidence type="ECO:0000259" key="4">
    <source>
        <dbReference type="PROSITE" id="PS50937"/>
    </source>
</evidence>
<dbReference type="SUPFAM" id="SSF46955">
    <property type="entry name" value="Putative DNA-binding domain"/>
    <property type="match status" value="1"/>
</dbReference>
<dbReference type="Gene3D" id="1.10.1240.10">
    <property type="entry name" value="Methionine synthase domain"/>
    <property type="match status" value="1"/>
</dbReference>
<dbReference type="PANTHER" id="PTHR30204:SF67">
    <property type="entry name" value="HTH-TYPE TRANSCRIPTIONAL REGULATOR MLRA-RELATED"/>
    <property type="match status" value="1"/>
</dbReference>
<keyword evidence="2" id="KW-0238">DNA-binding</keyword>
<dbReference type="SUPFAM" id="SSF52242">
    <property type="entry name" value="Cobalamin (vitamin B12)-binding domain"/>
    <property type="match status" value="1"/>
</dbReference>
<dbReference type="InterPro" id="IPR003759">
    <property type="entry name" value="Cbl-bd_cap"/>
</dbReference>
<reference evidence="5" key="1">
    <citation type="submission" date="2023-06" db="EMBL/GenBank/DDBJ databases">
        <title>Genomic of Parafulvivirga corallium.</title>
        <authorList>
            <person name="Wang G."/>
        </authorList>
    </citation>
    <scope>NUCLEOTIDE SEQUENCE</scope>
    <source>
        <strain evidence="5">BMA10</strain>
    </source>
</reference>